<feature type="non-terminal residue" evidence="2">
    <location>
        <position position="26"/>
    </location>
</feature>
<accession>A0A1H0EHK9</accession>
<sequence>MTPAEGMRAHLDLQGGQPSGVMLPIR</sequence>
<dbReference type="Proteomes" id="UP000199063">
    <property type="component" value="Unassembled WGS sequence"/>
</dbReference>
<protein>
    <submittedName>
        <fullName evidence="2">Uncharacterized protein</fullName>
    </submittedName>
</protein>
<gene>
    <name evidence="2" type="ORF">SAMN05444921_1453</name>
</gene>
<feature type="region of interest" description="Disordered" evidence="1">
    <location>
        <begin position="1"/>
        <end position="26"/>
    </location>
</feature>
<evidence type="ECO:0000256" key="1">
    <source>
        <dbReference type="SAM" id="MobiDB-lite"/>
    </source>
</evidence>
<dbReference type="AlphaFoldDB" id="A0A1H0EHK9"/>
<evidence type="ECO:0000313" key="2">
    <source>
        <dbReference type="EMBL" id="SDN81832.1"/>
    </source>
</evidence>
<reference evidence="3" key="1">
    <citation type="submission" date="2016-10" db="EMBL/GenBank/DDBJ databases">
        <authorList>
            <person name="Varghese N."/>
            <person name="Submissions S."/>
        </authorList>
    </citation>
    <scope>NUCLEOTIDE SEQUENCE [LARGE SCALE GENOMIC DNA]</scope>
    <source>
        <strain evidence="3">CGMCC 4.7042</strain>
    </source>
</reference>
<organism evidence="2 3">
    <name type="scientific">Streptomyces wuyuanensis</name>
    <dbReference type="NCBI Taxonomy" id="1196353"/>
    <lineage>
        <taxon>Bacteria</taxon>
        <taxon>Bacillati</taxon>
        <taxon>Actinomycetota</taxon>
        <taxon>Actinomycetes</taxon>
        <taxon>Kitasatosporales</taxon>
        <taxon>Streptomycetaceae</taxon>
        <taxon>Streptomyces</taxon>
    </lineage>
</organism>
<keyword evidence="3" id="KW-1185">Reference proteome</keyword>
<proteinExistence type="predicted"/>
<name>A0A1H0EHK9_9ACTN</name>
<evidence type="ECO:0000313" key="3">
    <source>
        <dbReference type="Proteomes" id="UP000199063"/>
    </source>
</evidence>
<dbReference type="EMBL" id="FNHI01000045">
    <property type="protein sequence ID" value="SDN81832.1"/>
    <property type="molecule type" value="Genomic_DNA"/>
</dbReference>